<dbReference type="PANTHER" id="PTHR33744:SF1">
    <property type="entry name" value="DNA-BINDING TRANSCRIPTIONAL ACTIVATOR ADER"/>
    <property type="match status" value="1"/>
</dbReference>
<feature type="domain" description="CdaR GGDEF-like" evidence="4">
    <location>
        <begin position="351"/>
        <end position="476"/>
    </location>
</feature>
<dbReference type="Pfam" id="PF17853">
    <property type="entry name" value="GGDEF_2"/>
    <property type="match status" value="1"/>
</dbReference>
<dbReference type="InterPro" id="IPR041522">
    <property type="entry name" value="CdaR_GGDEF"/>
</dbReference>
<dbReference type="SUPFAM" id="SSF55781">
    <property type="entry name" value="GAF domain-like"/>
    <property type="match status" value="1"/>
</dbReference>
<gene>
    <name evidence="5" type="ORF">HDG41_006718</name>
</gene>
<proteinExistence type="inferred from homology"/>
<dbReference type="Gene3D" id="3.30.450.40">
    <property type="match status" value="1"/>
</dbReference>
<comment type="similarity">
    <text evidence="1">Belongs to the CdaR family.</text>
</comment>
<dbReference type="InterPro" id="IPR003018">
    <property type="entry name" value="GAF"/>
</dbReference>
<dbReference type="EMBL" id="JACHDE010000021">
    <property type="protein sequence ID" value="MBB5404622.1"/>
    <property type="molecule type" value="Genomic_DNA"/>
</dbReference>
<evidence type="ECO:0000259" key="3">
    <source>
        <dbReference type="Pfam" id="PF13556"/>
    </source>
</evidence>
<evidence type="ECO:0000259" key="4">
    <source>
        <dbReference type="Pfam" id="PF17853"/>
    </source>
</evidence>
<dbReference type="InterPro" id="IPR025736">
    <property type="entry name" value="PucR_C-HTH_dom"/>
</dbReference>
<keyword evidence="5" id="KW-0238">DNA-binding</keyword>
<feature type="domain" description="GAF" evidence="2">
    <location>
        <begin position="22"/>
        <end position="165"/>
    </location>
</feature>
<accession>A0A7W8LCQ0</accession>
<dbReference type="InterPro" id="IPR042070">
    <property type="entry name" value="PucR_C-HTH_sf"/>
</dbReference>
<dbReference type="PANTHER" id="PTHR33744">
    <property type="entry name" value="CARBOHYDRATE DIACID REGULATOR"/>
    <property type="match status" value="1"/>
</dbReference>
<dbReference type="InterPro" id="IPR029016">
    <property type="entry name" value="GAF-like_dom_sf"/>
</dbReference>
<name>A0A7W8LCQ0_9BURK</name>
<dbReference type="InterPro" id="IPR051448">
    <property type="entry name" value="CdaR-like_regulators"/>
</dbReference>
<reference evidence="5 6" key="1">
    <citation type="submission" date="2020-08" db="EMBL/GenBank/DDBJ databases">
        <title>Genomic Encyclopedia of Type Strains, Phase IV (KMG-V): Genome sequencing to study the core and pangenomes of soil and plant-associated prokaryotes.</title>
        <authorList>
            <person name="Whitman W."/>
        </authorList>
    </citation>
    <scope>NUCLEOTIDE SEQUENCE [LARGE SCALE GENOMIC DNA]</scope>
    <source>
        <strain evidence="5 6">JPY162</strain>
    </source>
</reference>
<protein>
    <submittedName>
        <fullName evidence="5">DNA-binding PucR family transcriptional regulator</fullName>
    </submittedName>
</protein>
<comment type="caution">
    <text evidence="5">The sequence shown here is derived from an EMBL/GenBank/DDBJ whole genome shotgun (WGS) entry which is preliminary data.</text>
</comment>
<evidence type="ECO:0000256" key="1">
    <source>
        <dbReference type="ARBA" id="ARBA00006754"/>
    </source>
</evidence>
<organism evidence="5 6">
    <name type="scientific">Paraburkholderia youngii</name>
    <dbReference type="NCBI Taxonomy" id="2782701"/>
    <lineage>
        <taxon>Bacteria</taxon>
        <taxon>Pseudomonadati</taxon>
        <taxon>Pseudomonadota</taxon>
        <taxon>Betaproteobacteria</taxon>
        <taxon>Burkholderiales</taxon>
        <taxon>Burkholderiaceae</taxon>
        <taxon>Paraburkholderia</taxon>
    </lineage>
</organism>
<evidence type="ECO:0000313" key="6">
    <source>
        <dbReference type="Proteomes" id="UP000592820"/>
    </source>
</evidence>
<dbReference type="GO" id="GO:0003677">
    <property type="term" value="F:DNA binding"/>
    <property type="evidence" value="ECO:0007669"/>
    <property type="project" value="UniProtKB-KW"/>
</dbReference>
<dbReference type="Pfam" id="PF13556">
    <property type="entry name" value="HTH_30"/>
    <property type="match status" value="1"/>
</dbReference>
<dbReference type="Proteomes" id="UP000592820">
    <property type="component" value="Unassembled WGS sequence"/>
</dbReference>
<dbReference type="RefSeq" id="WP_184228385.1">
    <property type="nucleotide sequence ID" value="NZ_JACHDE010000021.1"/>
</dbReference>
<evidence type="ECO:0000259" key="2">
    <source>
        <dbReference type="Pfam" id="PF13185"/>
    </source>
</evidence>
<feature type="domain" description="PucR C-terminal helix-turn-helix" evidence="3">
    <location>
        <begin position="528"/>
        <end position="585"/>
    </location>
</feature>
<dbReference type="AlphaFoldDB" id="A0A7W8LCQ0"/>
<dbReference type="Gene3D" id="1.10.10.2840">
    <property type="entry name" value="PucR C-terminal helix-turn-helix domain"/>
    <property type="match status" value="1"/>
</dbReference>
<evidence type="ECO:0000313" key="5">
    <source>
        <dbReference type="EMBL" id="MBB5404622.1"/>
    </source>
</evidence>
<dbReference type="Pfam" id="PF13185">
    <property type="entry name" value="GAF_2"/>
    <property type="match status" value="1"/>
</dbReference>
<sequence>MSDQQKQVMALSRVASQISADENIDELLAGLIRSACEQGAWHLGSIMSVDLAHGYALVLTRYESSMLPQQTEDRWELATSPCLIALQTREPVYIRDALETTQFPGYRREAKVRGYRTVLVLPMTSSDTAGRPMVLTVASRAVREVGEEDLAFMSAVVQLGAIAVERAHRHRAQTQANEQLQRIIESQRTLLREVLAGESLATLTVSLGDLLDGPVLVVDFFSNYLLGSGSPLPSIYDDAAWARWLTGAGGREFVPIVRDAIEFQRKSSVVLPIGQGSSVEATIQPLTIDDELVGALLTFGEGKPSDLQKLMLESVSFALSVQLMRSVIRFRIETRTLTELFFEIVERRWRSEDDVLGRARHLGLALTAPLRMIVIDFPGPAGQGTNLTVEGHRTVTMLARQQNITMHVVMVGSGLVCLLPDEEDSDATALTRLGQQISDAVFGTFGCAPIVVLGERFEGMEPLAQEWERCWRMIRVARNYGKTGFLRMPDLGPVPILMGAADSADVRIFVDGAIGKLIEYDKRTRSDYLQTLSAYLRSGCRSQLCANEMGLHVTTLRYRLSRINELFHIDVESPERRFAVELAIHLHQLTGTH</sequence>